<evidence type="ECO:0000256" key="6">
    <source>
        <dbReference type="SAM" id="SignalP"/>
    </source>
</evidence>
<evidence type="ECO:0000313" key="9">
    <source>
        <dbReference type="Proteomes" id="UP000574317"/>
    </source>
</evidence>
<dbReference type="SMART" id="SM00257">
    <property type="entry name" value="LysM"/>
    <property type="match status" value="2"/>
</dbReference>
<evidence type="ECO:0000259" key="7">
    <source>
        <dbReference type="PROSITE" id="PS51782"/>
    </source>
</evidence>
<dbReference type="PROSITE" id="PS51782">
    <property type="entry name" value="LYSM"/>
    <property type="match status" value="2"/>
</dbReference>
<evidence type="ECO:0000313" key="8">
    <source>
        <dbReference type="EMBL" id="KAF5536969.1"/>
    </source>
</evidence>
<dbReference type="Gene3D" id="3.10.350.10">
    <property type="entry name" value="LysM domain"/>
    <property type="match status" value="2"/>
</dbReference>
<feature type="compositionally biased region" description="Polar residues" evidence="5">
    <location>
        <begin position="102"/>
        <end position="111"/>
    </location>
</feature>
<evidence type="ECO:0000256" key="4">
    <source>
        <dbReference type="ARBA" id="ARBA00044955"/>
    </source>
</evidence>
<evidence type="ECO:0000256" key="3">
    <source>
        <dbReference type="ARBA" id="ARBA00023026"/>
    </source>
</evidence>
<dbReference type="EMBL" id="JAAOAO010000551">
    <property type="protein sequence ID" value="KAF5536969.1"/>
    <property type="molecule type" value="Genomic_DNA"/>
</dbReference>
<dbReference type="SUPFAM" id="SSF54106">
    <property type="entry name" value="LysM domain"/>
    <property type="match status" value="2"/>
</dbReference>
<feature type="signal peptide" evidence="6">
    <location>
        <begin position="1"/>
        <end position="36"/>
    </location>
</feature>
<gene>
    <name evidence="8" type="ORF">FNAPI_11569</name>
</gene>
<dbReference type="AlphaFoldDB" id="A0A8H5II56"/>
<proteinExistence type="inferred from homology"/>
<dbReference type="GO" id="GO:0008061">
    <property type="term" value="F:chitin binding"/>
    <property type="evidence" value="ECO:0007669"/>
    <property type="project" value="UniProtKB-KW"/>
</dbReference>
<comment type="similarity">
    <text evidence="4">Belongs to the secreted LysM effector family.</text>
</comment>
<dbReference type="InterPro" id="IPR018392">
    <property type="entry name" value="LysM"/>
</dbReference>
<keyword evidence="1" id="KW-0147">Chitin-binding</keyword>
<feature type="compositionally biased region" description="Polar residues" evidence="5">
    <location>
        <begin position="123"/>
        <end position="143"/>
    </location>
</feature>
<reference evidence="8 9" key="1">
    <citation type="submission" date="2020-05" db="EMBL/GenBank/DDBJ databases">
        <title>Identification and distribution of gene clusters putatively required for synthesis of sphingolipid metabolism inhibitors in phylogenetically diverse species of the filamentous fungus Fusarium.</title>
        <authorList>
            <person name="Kim H.-S."/>
            <person name="Busman M."/>
            <person name="Brown D.W."/>
            <person name="Divon H."/>
            <person name="Uhlig S."/>
            <person name="Proctor R.H."/>
        </authorList>
    </citation>
    <scope>NUCLEOTIDE SEQUENCE [LARGE SCALE GENOMIC DNA]</scope>
    <source>
        <strain evidence="8 9">NRRL 25196</strain>
    </source>
</reference>
<protein>
    <recommendedName>
        <fullName evidence="7">LysM domain-containing protein</fullName>
    </recommendedName>
</protein>
<dbReference type="CDD" id="cd00118">
    <property type="entry name" value="LysM"/>
    <property type="match status" value="1"/>
</dbReference>
<feature type="region of interest" description="Disordered" evidence="5">
    <location>
        <begin position="93"/>
        <end position="154"/>
    </location>
</feature>
<keyword evidence="2 6" id="KW-0732">Signal</keyword>
<evidence type="ECO:0000256" key="1">
    <source>
        <dbReference type="ARBA" id="ARBA00022669"/>
    </source>
</evidence>
<accession>A0A8H5II56</accession>
<keyword evidence="3" id="KW-0843">Virulence</keyword>
<evidence type="ECO:0000256" key="5">
    <source>
        <dbReference type="SAM" id="MobiDB-lite"/>
    </source>
</evidence>
<evidence type="ECO:0000256" key="2">
    <source>
        <dbReference type="ARBA" id="ARBA00022729"/>
    </source>
</evidence>
<dbReference type="InterPro" id="IPR052210">
    <property type="entry name" value="LysM1-like"/>
</dbReference>
<comment type="caution">
    <text evidence="8">The sequence shown here is derived from an EMBL/GenBank/DDBJ whole genome shotgun (WGS) entry which is preliminary data.</text>
</comment>
<dbReference type="InterPro" id="IPR036779">
    <property type="entry name" value="LysM_dom_sf"/>
</dbReference>
<feature type="domain" description="LysM" evidence="7">
    <location>
        <begin position="262"/>
        <end position="308"/>
    </location>
</feature>
<dbReference type="PANTHER" id="PTHR34997">
    <property type="entry name" value="AM15"/>
    <property type="match status" value="1"/>
</dbReference>
<feature type="domain" description="LysM" evidence="7">
    <location>
        <begin position="177"/>
        <end position="223"/>
    </location>
</feature>
<dbReference type="Proteomes" id="UP000574317">
    <property type="component" value="Unassembled WGS sequence"/>
</dbReference>
<feature type="chain" id="PRO_5034096450" description="LysM domain-containing protein" evidence="6">
    <location>
        <begin position="37"/>
        <end position="311"/>
    </location>
</feature>
<keyword evidence="9" id="KW-1185">Reference proteome</keyword>
<name>A0A8H5II56_9HYPO</name>
<sequence>MLLISSSSFPSIFQANMYLTTLLAAGLVLQLPHALASPYRRDVKCKYETNPQPGQACEIVAASPLDTVTPDEIKLRALQTGIQRLELDQSYTPIFGKDEPASTETKTTKPTSADEPAYDKMPDTSSDVESVSIPNSDYESSAKPTVPEKPSPAGECCGNSIQTPEPIQKGMVDNCNKFHYVTSTTTCQAVLDHYKISLADFVKWNPAVGEDCTNMWAGTNACVSVKGYTSSLKRDIKPNPVVDNGVATPSPIQAGLVKNCVKFHYIGAGTTCHEVLQHYGITMAQFAQWNPAVGEDCKTLWKGTYACVAAV</sequence>
<organism evidence="8 9">
    <name type="scientific">Fusarium napiforme</name>
    <dbReference type="NCBI Taxonomy" id="42672"/>
    <lineage>
        <taxon>Eukaryota</taxon>
        <taxon>Fungi</taxon>
        <taxon>Dikarya</taxon>
        <taxon>Ascomycota</taxon>
        <taxon>Pezizomycotina</taxon>
        <taxon>Sordariomycetes</taxon>
        <taxon>Hypocreomycetidae</taxon>
        <taxon>Hypocreales</taxon>
        <taxon>Nectriaceae</taxon>
        <taxon>Fusarium</taxon>
        <taxon>Fusarium fujikuroi species complex</taxon>
    </lineage>
</organism>
<dbReference type="PANTHER" id="PTHR34997:SF2">
    <property type="entry name" value="LYSM DOMAIN-CONTAINING PROTEIN-RELATED"/>
    <property type="match status" value="1"/>
</dbReference>